<evidence type="ECO:0000256" key="4">
    <source>
        <dbReference type="ARBA" id="ARBA00023315"/>
    </source>
</evidence>
<accession>A0A066VR45</accession>
<dbReference type="PROSITE" id="PS00099">
    <property type="entry name" value="THIOLASE_3"/>
    <property type="match status" value="1"/>
</dbReference>
<evidence type="ECO:0000256" key="2">
    <source>
        <dbReference type="ARBA" id="ARBA00010982"/>
    </source>
</evidence>
<gene>
    <name evidence="11" type="ORF">K437DRAFT_258406</name>
</gene>
<keyword evidence="3 8" id="KW-0808">Transferase</keyword>
<evidence type="ECO:0000256" key="3">
    <source>
        <dbReference type="ARBA" id="ARBA00022679"/>
    </source>
</evidence>
<evidence type="ECO:0000256" key="1">
    <source>
        <dbReference type="ARBA" id="ARBA00004872"/>
    </source>
</evidence>
<dbReference type="CDD" id="cd00751">
    <property type="entry name" value="thiolase"/>
    <property type="match status" value="1"/>
</dbReference>
<organism evidence="11 12">
    <name type="scientific">Tilletiaria anomala (strain ATCC 24038 / CBS 436.72 / UBC 951)</name>
    <dbReference type="NCBI Taxonomy" id="1037660"/>
    <lineage>
        <taxon>Eukaryota</taxon>
        <taxon>Fungi</taxon>
        <taxon>Dikarya</taxon>
        <taxon>Basidiomycota</taxon>
        <taxon>Ustilaginomycotina</taxon>
        <taxon>Exobasidiomycetes</taxon>
        <taxon>Georgefischeriales</taxon>
        <taxon>Tilletiariaceae</taxon>
        <taxon>Tilletiaria</taxon>
    </lineage>
</organism>
<evidence type="ECO:0000259" key="10">
    <source>
        <dbReference type="Pfam" id="PF02803"/>
    </source>
</evidence>
<feature type="active site" description="Proton acceptor" evidence="7">
    <location>
        <position position="375"/>
    </location>
</feature>
<dbReference type="GO" id="GO:0010124">
    <property type="term" value="P:phenylacetate catabolic process"/>
    <property type="evidence" value="ECO:0007669"/>
    <property type="project" value="TreeGrafter"/>
</dbReference>
<dbReference type="NCBIfam" id="TIGR01930">
    <property type="entry name" value="AcCoA-C-Actrans"/>
    <property type="match status" value="1"/>
</dbReference>
<dbReference type="InterPro" id="IPR016039">
    <property type="entry name" value="Thiolase-like"/>
</dbReference>
<feature type="domain" description="Thiolase N-terminal" evidence="9">
    <location>
        <begin position="33"/>
        <end position="289"/>
    </location>
</feature>
<dbReference type="InterPro" id="IPR020615">
    <property type="entry name" value="Thiolase_acyl_enz_int_AS"/>
</dbReference>
<dbReference type="PIRSF" id="PIRSF000429">
    <property type="entry name" value="Ac-CoA_Ac_transf"/>
    <property type="match status" value="1"/>
</dbReference>
<reference evidence="11 12" key="1">
    <citation type="submission" date="2014-05" db="EMBL/GenBank/DDBJ databases">
        <title>Draft genome sequence of a rare smut relative, Tilletiaria anomala UBC 951.</title>
        <authorList>
            <consortium name="DOE Joint Genome Institute"/>
            <person name="Toome M."/>
            <person name="Kuo A."/>
            <person name="Henrissat B."/>
            <person name="Lipzen A."/>
            <person name="Tritt A."/>
            <person name="Yoshinaga Y."/>
            <person name="Zane M."/>
            <person name="Barry K."/>
            <person name="Grigoriev I.V."/>
            <person name="Spatafora J.W."/>
            <person name="Aimea M.C."/>
        </authorList>
    </citation>
    <scope>NUCLEOTIDE SEQUENCE [LARGE SCALE GENOMIC DNA]</scope>
    <source>
        <strain evidence="11 12">UBC 951</strain>
    </source>
</reference>
<dbReference type="InterPro" id="IPR020616">
    <property type="entry name" value="Thiolase_N"/>
</dbReference>
<dbReference type="Pfam" id="PF00108">
    <property type="entry name" value="Thiolase_N"/>
    <property type="match status" value="1"/>
</dbReference>
<dbReference type="EC" id="2.3.1.16" evidence="5"/>
<dbReference type="EMBL" id="JMSN01000084">
    <property type="protein sequence ID" value="KDN41055.1"/>
    <property type="molecule type" value="Genomic_DNA"/>
</dbReference>
<evidence type="ECO:0000256" key="6">
    <source>
        <dbReference type="ARBA" id="ARBA00047605"/>
    </source>
</evidence>
<dbReference type="InterPro" id="IPR020610">
    <property type="entry name" value="Thiolase_AS"/>
</dbReference>
<dbReference type="RefSeq" id="XP_013241571.1">
    <property type="nucleotide sequence ID" value="XM_013386117.1"/>
</dbReference>
<feature type="active site" description="Proton acceptor" evidence="7">
    <location>
        <position position="405"/>
    </location>
</feature>
<dbReference type="InterPro" id="IPR020617">
    <property type="entry name" value="Thiolase_C"/>
</dbReference>
<dbReference type="STRING" id="1037660.A0A066VR45"/>
<dbReference type="InterPro" id="IPR050215">
    <property type="entry name" value="Thiolase-like_sf_Thiolase"/>
</dbReference>
<dbReference type="GO" id="GO:0003988">
    <property type="term" value="F:acetyl-CoA C-acyltransferase activity"/>
    <property type="evidence" value="ECO:0007669"/>
    <property type="project" value="UniProtKB-EC"/>
</dbReference>
<evidence type="ECO:0000256" key="7">
    <source>
        <dbReference type="PIRSR" id="PIRSR000429-1"/>
    </source>
</evidence>
<comment type="similarity">
    <text evidence="2 8">Belongs to the thiolase-like superfamily. Thiolase family.</text>
</comment>
<dbReference type="HOGENOM" id="CLU_031026_1_1_1"/>
<evidence type="ECO:0000259" key="9">
    <source>
        <dbReference type="Pfam" id="PF00108"/>
    </source>
</evidence>
<keyword evidence="4 8" id="KW-0012">Acyltransferase</keyword>
<name>A0A066VR45_TILAU</name>
<dbReference type="InParanoid" id="A0A066VR45"/>
<proteinExistence type="inferred from homology"/>
<evidence type="ECO:0000256" key="5">
    <source>
        <dbReference type="ARBA" id="ARBA00024073"/>
    </source>
</evidence>
<evidence type="ECO:0000256" key="8">
    <source>
        <dbReference type="RuleBase" id="RU003557"/>
    </source>
</evidence>
<evidence type="ECO:0000313" key="12">
    <source>
        <dbReference type="Proteomes" id="UP000027361"/>
    </source>
</evidence>
<dbReference type="GeneID" id="25264973"/>
<dbReference type="AlphaFoldDB" id="A0A066VR45"/>
<dbReference type="InterPro" id="IPR002155">
    <property type="entry name" value="Thiolase"/>
</dbReference>
<comment type="catalytic activity">
    <reaction evidence="6">
        <text>an acyl-CoA + acetyl-CoA = a 3-oxoacyl-CoA + CoA</text>
        <dbReference type="Rhea" id="RHEA:21564"/>
        <dbReference type="ChEBI" id="CHEBI:57287"/>
        <dbReference type="ChEBI" id="CHEBI:57288"/>
        <dbReference type="ChEBI" id="CHEBI:58342"/>
        <dbReference type="ChEBI" id="CHEBI:90726"/>
        <dbReference type="EC" id="2.3.1.16"/>
    </reaction>
</comment>
<dbReference type="GO" id="GO:0006635">
    <property type="term" value="P:fatty acid beta-oxidation"/>
    <property type="evidence" value="ECO:0007669"/>
    <property type="project" value="TreeGrafter"/>
</dbReference>
<dbReference type="Proteomes" id="UP000027361">
    <property type="component" value="Unassembled WGS sequence"/>
</dbReference>
<dbReference type="Gene3D" id="3.40.47.10">
    <property type="match status" value="2"/>
</dbReference>
<feature type="domain" description="Thiolase C-terminal" evidence="10">
    <location>
        <begin position="297"/>
        <end position="416"/>
    </location>
</feature>
<keyword evidence="12" id="KW-1185">Reference proteome</keyword>
<dbReference type="GO" id="GO:0005777">
    <property type="term" value="C:peroxisome"/>
    <property type="evidence" value="ECO:0007669"/>
    <property type="project" value="TreeGrafter"/>
</dbReference>
<dbReference type="PANTHER" id="PTHR43853">
    <property type="entry name" value="3-KETOACYL-COA THIOLASE, PEROXISOMAL"/>
    <property type="match status" value="1"/>
</dbReference>
<comment type="pathway">
    <text evidence="1">Lipid metabolism; fatty acid metabolism.</text>
</comment>
<feature type="active site" description="Acyl-thioester intermediate" evidence="7">
    <location>
        <position position="117"/>
    </location>
</feature>
<dbReference type="Pfam" id="PF02803">
    <property type="entry name" value="Thiolase_C"/>
    <property type="match status" value="1"/>
</dbReference>
<dbReference type="PANTHER" id="PTHR43853:SF10">
    <property type="entry name" value="ACETYL-COA C-ACETYLTRANSFERASE"/>
    <property type="match status" value="1"/>
</dbReference>
<comment type="caution">
    <text evidence="11">The sequence shown here is derived from an EMBL/GenBank/DDBJ whole genome shotgun (WGS) entry which is preliminary data.</text>
</comment>
<dbReference type="OMA" id="NASPMND"/>
<dbReference type="PROSITE" id="PS00098">
    <property type="entry name" value="THIOLASE_1"/>
    <property type="match status" value="1"/>
</dbReference>
<dbReference type="SUPFAM" id="SSF53901">
    <property type="entry name" value="Thiolase-like"/>
    <property type="match status" value="2"/>
</dbReference>
<evidence type="ECO:0000313" key="11">
    <source>
        <dbReference type="EMBL" id="KDN41055.1"/>
    </source>
</evidence>
<sequence>MASRIGQLASHLNPATWNDKGLAAAKLKHDDDVVIVAAGRTPFCKAFKGELKDTSFSYLMLEMFKGIIAKADVDPSIIEDIVVGNVRNADSSYEVRAAALAAGIPHTSPTLIVNRFCSSGLMAIRTVANQIQAGEINCGLAVGAEAMTSHSKHEWAFDEDVTSINQEATDCVMPMGWTSENVAKDFNISRRAMDEFAARSHQRAAAAQKAGKFDAEIMPINVPANSEKGPGKRQYKIVSADDGIRPNSSVDSLGKVRAAFPQWEPSNTTGGNASQITDGAAAVLLMRRSYAKQLGKKILGKYVSCAVSGLEPRIMGIGPSLAIPKVLEQTGIKLEEVELFEINEAFASMAVYCVEKLGLDIEKVNVNGGACALGHPLGATGARLVVTALAELERRKQHVAVVSMCIGLGMGAACVILRED</sequence>
<dbReference type="OrthoDB" id="5404651at2759"/>
<protein>
    <recommendedName>
        <fullName evidence="5">acetyl-CoA C-acyltransferase</fullName>
        <ecNumber evidence="5">2.3.1.16</ecNumber>
    </recommendedName>
</protein>